<gene>
    <name evidence="2" type="ORF">DPMN_072878</name>
</gene>
<feature type="transmembrane region" description="Helical" evidence="1">
    <location>
        <begin position="20"/>
        <end position="41"/>
    </location>
</feature>
<dbReference type="AlphaFoldDB" id="A0A9D4HC73"/>
<keyword evidence="3" id="KW-1185">Reference proteome</keyword>
<dbReference type="Gene3D" id="2.120.10.30">
    <property type="entry name" value="TolB, C-terminal domain"/>
    <property type="match status" value="1"/>
</dbReference>
<reference evidence="2" key="1">
    <citation type="journal article" date="2019" name="bioRxiv">
        <title>The Genome of the Zebra Mussel, Dreissena polymorpha: A Resource for Invasive Species Research.</title>
        <authorList>
            <person name="McCartney M.A."/>
            <person name="Auch B."/>
            <person name="Kono T."/>
            <person name="Mallez S."/>
            <person name="Zhang Y."/>
            <person name="Obille A."/>
            <person name="Becker A."/>
            <person name="Abrahante J.E."/>
            <person name="Garbe J."/>
            <person name="Badalamenti J.P."/>
            <person name="Herman A."/>
            <person name="Mangelson H."/>
            <person name="Liachko I."/>
            <person name="Sullivan S."/>
            <person name="Sone E.D."/>
            <person name="Koren S."/>
            <person name="Silverstein K.A.T."/>
            <person name="Beckman K.B."/>
            <person name="Gohl D.M."/>
        </authorList>
    </citation>
    <scope>NUCLEOTIDE SEQUENCE</scope>
    <source>
        <strain evidence="2">Duluth1</strain>
        <tissue evidence="2">Whole animal</tissue>
    </source>
</reference>
<comment type="caution">
    <text evidence="2">The sequence shown here is derived from an EMBL/GenBank/DDBJ whole genome shotgun (WGS) entry which is preliminary data.</text>
</comment>
<dbReference type="EMBL" id="JAIWYP010000014">
    <property type="protein sequence ID" value="KAH3713112.1"/>
    <property type="molecule type" value="Genomic_DNA"/>
</dbReference>
<keyword evidence="1" id="KW-0812">Transmembrane</keyword>
<accession>A0A9D4HC73</accession>
<evidence type="ECO:0000313" key="3">
    <source>
        <dbReference type="Proteomes" id="UP000828390"/>
    </source>
</evidence>
<dbReference type="InterPro" id="IPR011042">
    <property type="entry name" value="6-blade_b-propeller_TolB-like"/>
</dbReference>
<protein>
    <submittedName>
        <fullName evidence="2">Uncharacterized protein</fullName>
    </submittedName>
</protein>
<reference evidence="2" key="2">
    <citation type="submission" date="2020-11" db="EMBL/GenBank/DDBJ databases">
        <authorList>
            <person name="McCartney M.A."/>
            <person name="Auch B."/>
            <person name="Kono T."/>
            <person name="Mallez S."/>
            <person name="Becker A."/>
            <person name="Gohl D.M."/>
            <person name="Silverstein K.A.T."/>
            <person name="Koren S."/>
            <person name="Bechman K.B."/>
            <person name="Herman A."/>
            <person name="Abrahante J.E."/>
            <person name="Garbe J."/>
        </authorList>
    </citation>
    <scope>NUCLEOTIDE SEQUENCE</scope>
    <source>
        <strain evidence="2">Duluth1</strain>
        <tissue evidence="2">Whole animal</tissue>
    </source>
</reference>
<evidence type="ECO:0000313" key="2">
    <source>
        <dbReference type="EMBL" id="KAH3713112.1"/>
    </source>
</evidence>
<dbReference type="Proteomes" id="UP000828390">
    <property type="component" value="Unassembled WGS sequence"/>
</dbReference>
<keyword evidence="1" id="KW-1133">Transmembrane helix</keyword>
<dbReference type="SUPFAM" id="SSF101898">
    <property type="entry name" value="NHL repeat"/>
    <property type="match status" value="1"/>
</dbReference>
<name>A0A9D4HC73_DREPO</name>
<evidence type="ECO:0000256" key="1">
    <source>
        <dbReference type="SAM" id="Phobius"/>
    </source>
</evidence>
<keyword evidence="1" id="KW-0472">Membrane</keyword>
<sequence length="288" mass="32852">MDAGWSPLHNRECFFNDDIFLMFCFSYSTGSAVLSPTRLVLVDNNNMAVKMVDTKERVVITTVRFKSEPRDVTVLTRLDAIAVTLPEEWKIQFLSTRYYNIFELLSAIVVNGKCECVDYCDGKLFVSYLFSSPSRVEIMTLDGTVLKVLKRDSEGNPLFTWPDYLTVWKDHIFISNYWNSTVLKLTTEGAVVSSYHDAGLRWPRGVISTGDGHILICSRYTNNIHIITDAGVKVGILLCAKDGLERPWSLCYCPASRRLYVSSYSPQEKHGNYIRVYQFKDPEETNVT</sequence>
<proteinExistence type="predicted"/>
<organism evidence="2 3">
    <name type="scientific">Dreissena polymorpha</name>
    <name type="common">Zebra mussel</name>
    <name type="synonym">Mytilus polymorpha</name>
    <dbReference type="NCBI Taxonomy" id="45954"/>
    <lineage>
        <taxon>Eukaryota</taxon>
        <taxon>Metazoa</taxon>
        <taxon>Spiralia</taxon>
        <taxon>Lophotrochozoa</taxon>
        <taxon>Mollusca</taxon>
        <taxon>Bivalvia</taxon>
        <taxon>Autobranchia</taxon>
        <taxon>Heteroconchia</taxon>
        <taxon>Euheterodonta</taxon>
        <taxon>Imparidentia</taxon>
        <taxon>Neoheterodontei</taxon>
        <taxon>Myida</taxon>
        <taxon>Dreissenoidea</taxon>
        <taxon>Dreissenidae</taxon>
        <taxon>Dreissena</taxon>
    </lineage>
</organism>